<keyword evidence="3" id="KW-0378">Hydrolase</keyword>
<accession>A0ABU7LNJ9</accession>
<dbReference type="Gene3D" id="2.30.30.40">
    <property type="entry name" value="SH3 Domains"/>
    <property type="match status" value="1"/>
</dbReference>
<dbReference type="Pfam" id="PF00877">
    <property type="entry name" value="NLPC_P60"/>
    <property type="match status" value="1"/>
</dbReference>
<dbReference type="Gene3D" id="3.90.1720.10">
    <property type="entry name" value="endopeptidase domain like (from Nostoc punctiforme)"/>
    <property type="match status" value="1"/>
</dbReference>
<evidence type="ECO:0000259" key="5">
    <source>
        <dbReference type="PROSITE" id="PS51935"/>
    </source>
</evidence>
<dbReference type="Proteomes" id="UP001354971">
    <property type="component" value="Unassembled WGS sequence"/>
</dbReference>
<dbReference type="Pfam" id="PF18348">
    <property type="entry name" value="SH3_16"/>
    <property type="match status" value="1"/>
</dbReference>
<evidence type="ECO:0000256" key="3">
    <source>
        <dbReference type="ARBA" id="ARBA00022801"/>
    </source>
</evidence>
<evidence type="ECO:0000256" key="2">
    <source>
        <dbReference type="ARBA" id="ARBA00022670"/>
    </source>
</evidence>
<keyword evidence="2" id="KW-0645">Protease</keyword>
<dbReference type="InterPro" id="IPR041382">
    <property type="entry name" value="SH3_16"/>
</dbReference>
<comment type="caution">
    <text evidence="6">The sequence shown here is derived from an EMBL/GenBank/DDBJ whole genome shotgun (WGS) entry which is preliminary data.</text>
</comment>
<keyword evidence="7" id="KW-1185">Reference proteome</keyword>
<dbReference type="SUPFAM" id="SSF54001">
    <property type="entry name" value="Cysteine proteinases"/>
    <property type="match status" value="1"/>
</dbReference>
<evidence type="ECO:0000313" key="6">
    <source>
        <dbReference type="EMBL" id="MEE2525503.1"/>
    </source>
</evidence>
<dbReference type="InterPro" id="IPR051794">
    <property type="entry name" value="PG_Endopeptidase_C40"/>
</dbReference>
<protein>
    <submittedName>
        <fullName evidence="6">NlpC/P60 family protein</fullName>
    </submittedName>
</protein>
<dbReference type="PANTHER" id="PTHR47359">
    <property type="entry name" value="PEPTIDOGLYCAN DL-ENDOPEPTIDASE CWLO"/>
    <property type="match status" value="1"/>
</dbReference>
<dbReference type="PANTHER" id="PTHR47359:SF3">
    <property type="entry name" value="NLP_P60 DOMAIN-CONTAINING PROTEIN-RELATED"/>
    <property type="match status" value="1"/>
</dbReference>
<dbReference type="PROSITE" id="PS51935">
    <property type="entry name" value="NLPC_P60"/>
    <property type="match status" value="1"/>
</dbReference>
<keyword evidence="4" id="KW-0788">Thiol protease</keyword>
<evidence type="ECO:0000313" key="7">
    <source>
        <dbReference type="Proteomes" id="UP001354971"/>
    </source>
</evidence>
<reference evidence="6 7" key="1">
    <citation type="submission" date="2024-01" db="EMBL/GenBank/DDBJ databases">
        <title>Hyphobacterium bacterium isolated from marine sediment.</title>
        <authorList>
            <person name="Zhao S."/>
        </authorList>
    </citation>
    <scope>NUCLEOTIDE SEQUENCE [LARGE SCALE GENOMIC DNA]</scope>
    <source>
        <strain evidence="7">HN65</strain>
    </source>
</reference>
<comment type="similarity">
    <text evidence="1">Belongs to the peptidase C40 family.</text>
</comment>
<dbReference type="InterPro" id="IPR000064">
    <property type="entry name" value="NLP_P60_dom"/>
</dbReference>
<sequence>MADLDNHPRLLPARPDLAAAHLKGRVEAERFVEPVEMQVTAGCTAIRREPRDDGAMDTQALFGEVFAVLEERDGWAWGFSRYDGYVGWVDMTALSQPVSPATHRVSALRTYLFSEPDLKSAPNCLVSMNAKIAAGQQEGRFIDVGGRGWIFEGHVVPLGHAEPDFVSVAERFVGSPYFWGGKESLGLDCSGLLQCALEAAGIPVLRDAWMQEADLGARYPVIPNTAARRRGDVVFWAGHVGIMTDADHIVHANATFMETVIEPVAETERRAVESGSPVTSVVRVAA</sequence>
<dbReference type="RefSeq" id="WP_330198165.1">
    <property type="nucleotide sequence ID" value="NZ_JAZDRP010000002.1"/>
</dbReference>
<name>A0ABU7LNJ9_9PROT</name>
<dbReference type="EMBL" id="JAZDRP010000002">
    <property type="protein sequence ID" value="MEE2525503.1"/>
    <property type="molecule type" value="Genomic_DNA"/>
</dbReference>
<evidence type="ECO:0000256" key="1">
    <source>
        <dbReference type="ARBA" id="ARBA00007074"/>
    </source>
</evidence>
<evidence type="ECO:0000256" key="4">
    <source>
        <dbReference type="ARBA" id="ARBA00022807"/>
    </source>
</evidence>
<dbReference type="InterPro" id="IPR038765">
    <property type="entry name" value="Papain-like_cys_pep_sf"/>
</dbReference>
<proteinExistence type="inferred from homology"/>
<gene>
    <name evidence="6" type="ORF">V0U79_03935</name>
</gene>
<feature type="domain" description="NlpC/P60" evidence="5">
    <location>
        <begin position="159"/>
        <end position="285"/>
    </location>
</feature>
<organism evidence="6 7">
    <name type="scientific">Hyphobacterium lacteum</name>
    <dbReference type="NCBI Taxonomy" id="3116575"/>
    <lineage>
        <taxon>Bacteria</taxon>
        <taxon>Pseudomonadati</taxon>
        <taxon>Pseudomonadota</taxon>
        <taxon>Alphaproteobacteria</taxon>
        <taxon>Maricaulales</taxon>
        <taxon>Maricaulaceae</taxon>
        <taxon>Hyphobacterium</taxon>
    </lineage>
</organism>